<sequence length="134" mass="14854">MSALRKPIPEDDFLETQAGQDWLAESVDDLLSRHDVEAPSPVGRSVVLVNADHLPEALADHMATQPDPDHCIEKILIELVGRADDSLLYRWAVRAVGGDPLTVRAMAVDLIAVHANEYRDAKRESDRVEQECGF</sequence>
<protein>
    <submittedName>
        <fullName evidence="1">Uncharacterized protein</fullName>
    </submittedName>
</protein>
<dbReference type="RefSeq" id="WP_123580892.1">
    <property type="nucleotide sequence ID" value="NZ_MOBI01000003.1"/>
</dbReference>
<name>A0A423H0C2_9PSED</name>
<organism evidence="1 2">
    <name type="scientific">Pseudomonas brassicacearum</name>
    <dbReference type="NCBI Taxonomy" id="930166"/>
    <lineage>
        <taxon>Bacteria</taxon>
        <taxon>Pseudomonadati</taxon>
        <taxon>Pseudomonadota</taxon>
        <taxon>Gammaproteobacteria</taxon>
        <taxon>Pseudomonadales</taxon>
        <taxon>Pseudomonadaceae</taxon>
        <taxon>Pseudomonas</taxon>
    </lineage>
</organism>
<dbReference type="EMBL" id="MOBI01000003">
    <property type="protein sequence ID" value="RON05178.1"/>
    <property type="molecule type" value="Genomic_DNA"/>
</dbReference>
<accession>A0A423H0C2</accession>
<comment type="caution">
    <text evidence="1">The sequence shown here is derived from an EMBL/GenBank/DDBJ whole genome shotgun (WGS) entry which is preliminary data.</text>
</comment>
<gene>
    <name evidence="1" type="ORF">BK658_02435</name>
</gene>
<reference evidence="1 2" key="1">
    <citation type="submission" date="2016-10" db="EMBL/GenBank/DDBJ databases">
        <title>Comparative genome analysis of multiple Pseudomonas spp. focuses on biocontrol and plant growth promoting traits.</title>
        <authorList>
            <person name="Tao X.-Y."/>
            <person name="Taylor C.G."/>
        </authorList>
    </citation>
    <scope>NUCLEOTIDE SEQUENCE [LARGE SCALE GENOMIC DNA]</scope>
    <source>
        <strain evidence="1 2">37D10</strain>
    </source>
</reference>
<evidence type="ECO:0000313" key="2">
    <source>
        <dbReference type="Proteomes" id="UP000284684"/>
    </source>
</evidence>
<dbReference type="Proteomes" id="UP000284684">
    <property type="component" value="Unassembled WGS sequence"/>
</dbReference>
<proteinExistence type="predicted"/>
<dbReference type="AlphaFoldDB" id="A0A423H0C2"/>
<evidence type="ECO:0000313" key="1">
    <source>
        <dbReference type="EMBL" id="RON05178.1"/>
    </source>
</evidence>